<dbReference type="RefSeq" id="WP_146060853.1">
    <property type="nucleotide sequence ID" value="NZ_FNVG01000006.1"/>
</dbReference>
<dbReference type="AlphaFoldDB" id="A0A1H5WXW9"/>
<gene>
    <name evidence="1" type="ORF">SAMN04488244_106120</name>
</gene>
<proteinExistence type="predicted"/>
<evidence type="ECO:0000313" key="1">
    <source>
        <dbReference type="EMBL" id="SEG04341.1"/>
    </source>
</evidence>
<dbReference type="EMBL" id="FNVG01000006">
    <property type="protein sequence ID" value="SEG04341.1"/>
    <property type="molecule type" value="Genomic_DNA"/>
</dbReference>
<keyword evidence="2" id="KW-1185">Reference proteome</keyword>
<protein>
    <recommendedName>
        <fullName evidence="3">Response regulatory domain-containing protein</fullName>
    </recommendedName>
</protein>
<organism evidence="1 2">
    <name type="scientific">Vibrio hangzhouensis</name>
    <dbReference type="NCBI Taxonomy" id="462991"/>
    <lineage>
        <taxon>Bacteria</taxon>
        <taxon>Pseudomonadati</taxon>
        <taxon>Pseudomonadota</taxon>
        <taxon>Gammaproteobacteria</taxon>
        <taxon>Vibrionales</taxon>
        <taxon>Vibrionaceae</taxon>
        <taxon>Vibrio</taxon>
    </lineage>
</organism>
<evidence type="ECO:0008006" key="3">
    <source>
        <dbReference type="Google" id="ProtNLM"/>
    </source>
</evidence>
<sequence>MNKLVLIVDNDEVYVSELAKFFHTQTNMAAVLVESTYEADVILDSITPSLCIINLDTVEGERIELFASYRNSLRGVPICLLSVGPKKKLYDAACHLVENGFSNVSFCVLPLTVADYPYLLNWMKRDGDGKPALSGSIMDLDNYRCDMNDLEKKLDVGGVVFH</sequence>
<dbReference type="InterPro" id="IPR011006">
    <property type="entry name" value="CheY-like_superfamily"/>
</dbReference>
<evidence type="ECO:0000313" key="2">
    <source>
        <dbReference type="Proteomes" id="UP000236721"/>
    </source>
</evidence>
<name>A0A1H5WXW9_9VIBR</name>
<reference evidence="2" key="1">
    <citation type="submission" date="2016-10" db="EMBL/GenBank/DDBJ databases">
        <authorList>
            <person name="Varghese N."/>
            <person name="Submissions S."/>
        </authorList>
    </citation>
    <scope>NUCLEOTIDE SEQUENCE [LARGE SCALE GENOMIC DNA]</scope>
    <source>
        <strain evidence="2">CGMCC 1.7062</strain>
    </source>
</reference>
<dbReference type="Proteomes" id="UP000236721">
    <property type="component" value="Unassembled WGS sequence"/>
</dbReference>
<dbReference type="SUPFAM" id="SSF52172">
    <property type="entry name" value="CheY-like"/>
    <property type="match status" value="1"/>
</dbReference>
<accession>A0A1H5WXW9</accession>